<dbReference type="Proteomes" id="UP000271162">
    <property type="component" value="Unassembled WGS sequence"/>
</dbReference>
<keyword evidence="2" id="KW-0732">Signal</keyword>
<protein>
    <submittedName>
        <fullName evidence="5">Secreted protein</fullName>
    </submittedName>
</protein>
<dbReference type="AlphaFoldDB" id="A0A0N4YNH2"/>
<gene>
    <name evidence="3" type="ORF">NBR_LOCUS18785</name>
</gene>
<feature type="compositionally biased region" description="Basic and acidic residues" evidence="1">
    <location>
        <begin position="104"/>
        <end position="117"/>
    </location>
</feature>
<sequence length="182" mass="19685">MMTPFPTLLSFFLIGSAAGQFFYHVPMPLPYFFPQMVPIFMPRDFMVPSPLWFNDMNKAINNMNKAIKPIPVSVSSAGSGSSTHPETYVKEYTDKLPGGSGHGKVYESHSPGHDEYSRTYSSSQSFGTPLTGSGLDSSSFFKSFSTSWGDSSQSGTSNGKPVRVAASSVSSSEKVHPSEKTA</sequence>
<evidence type="ECO:0000256" key="1">
    <source>
        <dbReference type="SAM" id="MobiDB-lite"/>
    </source>
</evidence>
<organism evidence="5">
    <name type="scientific">Nippostrongylus brasiliensis</name>
    <name type="common">Rat hookworm</name>
    <dbReference type="NCBI Taxonomy" id="27835"/>
    <lineage>
        <taxon>Eukaryota</taxon>
        <taxon>Metazoa</taxon>
        <taxon>Ecdysozoa</taxon>
        <taxon>Nematoda</taxon>
        <taxon>Chromadorea</taxon>
        <taxon>Rhabditida</taxon>
        <taxon>Rhabditina</taxon>
        <taxon>Rhabditomorpha</taxon>
        <taxon>Strongyloidea</taxon>
        <taxon>Heligmosomidae</taxon>
        <taxon>Nippostrongylus</taxon>
    </lineage>
</organism>
<evidence type="ECO:0000313" key="3">
    <source>
        <dbReference type="EMBL" id="VDL82510.1"/>
    </source>
</evidence>
<accession>A0A0N4YNH2</accession>
<feature type="signal peptide" evidence="2">
    <location>
        <begin position="1"/>
        <end position="19"/>
    </location>
</feature>
<reference evidence="5" key="1">
    <citation type="submission" date="2017-02" db="UniProtKB">
        <authorList>
            <consortium name="WormBaseParasite"/>
        </authorList>
    </citation>
    <scope>IDENTIFICATION</scope>
</reference>
<evidence type="ECO:0000256" key="2">
    <source>
        <dbReference type="SAM" id="SignalP"/>
    </source>
</evidence>
<feature type="compositionally biased region" description="Basic and acidic residues" evidence="1">
    <location>
        <begin position="173"/>
        <end position="182"/>
    </location>
</feature>
<dbReference type="WBParaSite" id="NBR_0001878401-mRNA-1">
    <property type="protein sequence ID" value="NBR_0001878401-mRNA-1"/>
    <property type="gene ID" value="NBR_0001878401"/>
</dbReference>
<evidence type="ECO:0000313" key="5">
    <source>
        <dbReference type="WBParaSite" id="NBR_0001878401-mRNA-1"/>
    </source>
</evidence>
<keyword evidence="4" id="KW-1185">Reference proteome</keyword>
<name>A0A0N4YNH2_NIPBR</name>
<feature type="compositionally biased region" description="Polar residues" evidence="1">
    <location>
        <begin position="148"/>
        <end position="159"/>
    </location>
</feature>
<feature type="region of interest" description="Disordered" evidence="1">
    <location>
        <begin position="145"/>
        <end position="182"/>
    </location>
</feature>
<feature type="region of interest" description="Disordered" evidence="1">
    <location>
        <begin position="91"/>
        <end position="123"/>
    </location>
</feature>
<evidence type="ECO:0000313" key="4">
    <source>
        <dbReference type="Proteomes" id="UP000271162"/>
    </source>
</evidence>
<feature type="chain" id="PRO_5043125918" evidence="2">
    <location>
        <begin position="20"/>
        <end position="182"/>
    </location>
</feature>
<reference evidence="3 4" key="2">
    <citation type="submission" date="2018-11" db="EMBL/GenBank/DDBJ databases">
        <authorList>
            <consortium name="Pathogen Informatics"/>
        </authorList>
    </citation>
    <scope>NUCLEOTIDE SEQUENCE [LARGE SCALE GENOMIC DNA]</scope>
</reference>
<dbReference type="EMBL" id="UYSL01023666">
    <property type="protein sequence ID" value="VDL82510.1"/>
    <property type="molecule type" value="Genomic_DNA"/>
</dbReference>
<dbReference type="OMA" id="LAFRFIM"/>
<proteinExistence type="predicted"/>